<gene>
    <name evidence="2" type="ORF">RM423_05415</name>
</gene>
<sequence length="79" mass="8443">MPAAASRPTSVRVGFALFLVGLVFLAVTVVPFFFGDHNRSVWLNVGCMLAPIGFVIAVVGVVRTGRADQRAAVRALDDR</sequence>
<protein>
    <recommendedName>
        <fullName evidence="4">DUF2530 domain-containing protein</fullName>
    </recommendedName>
</protein>
<evidence type="ECO:0000313" key="2">
    <source>
        <dbReference type="EMBL" id="MDT0260828.1"/>
    </source>
</evidence>
<evidence type="ECO:0000256" key="1">
    <source>
        <dbReference type="SAM" id="Phobius"/>
    </source>
</evidence>
<keyword evidence="1" id="KW-0812">Transmembrane</keyword>
<feature type="transmembrane region" description="Helical" evidence="1">
    <location>
        <begin position="41"/>
        <end position="62"/>
    </location>
</feature>
<accession>A0ABU2J964</accession>
<evidence type="ECO:0000313" key="3">
    <source>
        <dbReference type="Proteomes" id="UP001183176"/>
    </source>
</evidence>
<keyword evidence="1" id="KW-0472">Membrane</keyword>
<keyword evidence="3" id="KW-1185">Reference proteome</keyword>
<dbReference type="Proteomes" id="UP001183176">
    <property type="component" value="Unassembled WGS sequence"/>
</dbReference>
<comment type="caution">
    <text evidence="2">The sequence shown here is derived from an EMBL/GenBank/DDBJ whole genome shotgun (WGS) entry which is preliminary data.</text>
</comment>
<feature type="transmembrane region" description="Helical" evidence="1">
    <location>
        <begin position="12"/>
        <end position="35"/>
    </location>
</feature>
<proteinExistence type="predicted"/>
<organism evidence="2 3">
    <name type="scientific">Jatrophihabitans lederbergiae</name>
    <dbReference type="NCBI Taxonomy" id="3075547"/>
    <lineage>
        <taxon>Bacteria</taxon>
        <taxon>Bacillati</taxon>
        <taxon>Actinomycetota</taxon>
        <taxon>Actinomycetes</taxon>
        <taxon>Jatrophihabitantales</taxon>
        <taxon>Jatrophihabitantaceae</taxon>
        <taxon>Jatrophihabitans</taxon>
    </lineage>
</organism>
<keyword evidence="1" id="KW-1133">Transmembrane helix</keyword>
<dbReference type="EMBL" id="JAVREH010000005">
    <property type="protein sequence ID" value="MDT0260828.1"/>
    <property type="molecule type" value="Genomic_DNA"/>
</dbReference>
<dbReference type="RefSeq" id="WP_311421985.1">
    <property type="nucleotide sequence ID" value="NZ_JAVREH010000005.1"/>
</dbReference>
<reference evidence="3" key="1">
    <citation type="submission" date="2023-07" db="EMBL/GenBank/DDBJ databases">
        <title>30 novel species of actinomycetes from the DSMZ collection.</title>
        <authorList>
            <person name="Nouioui I."/>
        </authorList>
    </citation>
    <scope>NUCLEOTIDE SEQUENCE [LARGE SCALE GENOMIC DNA]</scope>
    <source>
        <strain evidence="3">DSM 44399</strain>
    </source>
</reference>
<evidence type="ECO:0008006" key="4">
    <source>
        <dbReference type="Google" id="ProtNLM"/>
    </source>
</evidence>
<name>A0ABU2J964_9ACTN</name>